<proteinExistence type="predicted"/>
<evidence type="ECO:0000313" key="2">
    <source>
        <dbReference type="EMBL" id="VXD23480.1"/>
    </source>
</evidence>
<organism evidence="2 3">
    <name type="scientific">Planktothrix serta PCC 8927</name>
    <dbReference type="NCBI Taxonomy" id="671068"/>
    <lineage>
        <taxon>Bacteria</taxon>
        <taxon>Bacillati</taxon>
        <taxon>Cyanobacteriota</taxon>
        <taxon>Cyanophyceae</taxon>
        <taxon>Oscillatoriophycideae</taxon>
        <taxon>Oscillatoriales</taxon>
        <taxon>Microcoleaceae</taxon>
        <taxon>Planktothrix</taxon>
    </lineage>
</organism>
<dbReference type="PANTHER" id="PTHR12526">
    <property type="entry name" value="GLYCOSYLTRANSFERASE"/>
    <property type="match status" value="1"/>
</dbReference>
<dbReference type="PANTHER" id="PTHR12526:SF637">
    <property type="entry name" value="GLYCOSYLTRANSFERASE EPSF-RELATED"/>
    <property type="match status" value="1"/>
</dbReference>
<evidence type="ECO:0000259" key="1">
    <source>
        <dbReference type="Pfam" id="PF00534"/>
    </source>
</evidence>
<keyword evidence="2" id="KW-0808">Transferase</keyword>
<comment type="caution">
    <text evidence="2">The sequence shown here is derived from an EMBL/GenBank/DDBJ whole genome shotgun (WGS) entry which is preliminary data.</text>
</comment>
<keyword evidence="3" id="KW-1185">Reference proteome</keyword>
<dbReference type="SUPFAM" id="SSF53756">
    <property type="entry name" value="UDP-Glycosyltransferase/glycogen phosphorylase"/>
    <property type="match status" value="1"/>
</dbReference>
<dbReference type="GO" id="GO:0016757">
    <property type="term" value="F:glycosyltransferase activity"/>
    <property type="evidence" value="ECO:0007669"/>
    <property type="project" value="InterPro"/>
</dbReference>
<name>A0A7Z9E4Z9_9CYAN</name>
<dbReference type="Proteomes" id="UP000184550">
    <property type="component" value="Unassembled WGS sequence"/>
</dbReference>
<evidence type="ECO:0000313" key="3">
    <source>
        <dbReference type="Proteomes" id="UP000184550"/>
    </source>
</evidence>
<sequence>MKSLKLVLLPGLKVKKASNHQMIITQKFIDGVFEYQKYWPGSIVVLIEEDEGLNKNLDNRLINVDELPFDIEIINFDSIPERQELHENSVFLSSTSFRHNQISKVCKSHNIPCIYITEYSLKTRMQIINATTQNPILRLRRYVWQILQEFKQRKAIAIANGVQCNGVPTYKAYQKITPNPCLYFDTRITEDMIVSPANLATRTDQCLEKKPLRLLFSGRLIKMKGADHLILVAENLKKLGVKFEMFICGDGELKETMQQQIELRGLSDSIKMLGVLEFKTELVPFVQKNVDLFICCHRQGDPSCTYLETMSCGVPIVGYDNEAFVGVVHHSQAGWFVKMNRPDLLAGKIAELNQNREAIVAESYQSLEFAKQHTFEKTFQRRIAHIQEIAAIREDFVS</sequence>
<feature type="domain" description="Glycosyl transferase family 1" evidence="1">
    <location>
        <begin position="208"/>
        <end position="357"/>
    </location>
</feature>
<reference evidence="2" key="1">
    <citation type="submission" date="2019-10" db="EMBL/GenBank/DDBJ databases">
        <authorList>
            <consortium name="Genoscope - CEA"/>
            <person name="William W."/>
        </authorList>
    </citation>
    <scope>NUCLEOTIDE SEQUENCE [LARGE SCALE GENOMIC DNA]</scope>
    <source>
        <strain evidence="2">BBR_PRJEB10992</strain>
    </source>
</reference>
<dbReference type="CDD" id="cd03801">
    <property type="entry name" value="GT4_PimA-like"/>
    <property type="match status" value="1"/>
</dbReference>
<dbReference type="InterPro" id="IPR001296">
    <property type="entry name" value="Glyco_trans_1"/>
</dbReference>
<dbReference type="RefSeq" id="WP_083625552.1">
    <property type="nucleotide sequence ID" value="NZ_LR734879.1"/>
</dbReference>
<accession>A0A7Z9E4Z9</accession>
<dbReference type="Pfam" id="PF00534">
    <property type="entry name" value="Glycos_transf_1"/>
    <property type="match status" value="1"/>
</dbReference>
<dbReference type="Gene3D" id="3.40.50.2000">
    <property type="entry name" value="Glycogen Phosphorylase B"/>
    <property type="match status" value="2"/>
</dbReference>
<protein>
    <submittedName>
        <fullName evidence="2">Glycosyl transferase group 1</fullName>
    </submittedName>
</protein>
<dbReference type="OrthoDB" id="503550at2"/>
<gene>
    <name evidence="2" type="ORF">PL8927_780122</name>
</gene>
<dbReference type="AlphaFoldDB" id="A0A7Z9E4Z9"/>
<dbReference type="EMBL" id="CZCU02000155">
    <property type="protein sequence ID" value="VXD23480.1"/>
    <property type="molecule type" value="Genomic_DNA"/>
</dbReference>